<comment type="similarity">
    <text evidence="1">Belongs to the metallo-dependent hydrolases superfamily. CpsB/CapC family.</text>
</comment>
<name>A0ABT6P0Z5_9BACT</name>
<evidence type="ECO:0000313" key="6">
    <source>
        <dbReference type="Proteomes" id="UP001160301"/>
    </source>
</evidence>
<dbReference type="InterPro" id="IPR016195">
    <property type="entry name" value="Pol/histidinol_Pase-like"/>
</dbReference>
<organism evidence="5 6">
    <name type="scientific">Polyangium sorediatum</name>
    <dbReference type="NCBI Taxonomy" id="889274"/>
    <lineage>
        <taxon>Bacteria</taxon>
        <taxon>Pseudomonadati</taxon>
        <taxon>Myxococcota</taxon>
        <taxon>Polyangia</taxon>
        <taxon>Polyangiales</taxon>
        <taxon>Polyangiaceae</taxon>
        <taxon>Polyangium</taxon>
    </lineage>
</organism>
<gene>
    <name evidence="5" type="ORF">QHF89_32505</name>
</gene>
<dbReference type="Gene3D" id="3.20.20.140">
    <property type="entry name" value="Metal-dependent hydrolases"/>
    <property type="match status" value="1"/>
</dbReference>
<reference evidence="5 6" key="1">
    <citation type="submission" date="2023-04" db="EMBL/GenBank/DDBJ databases">
        <title>The genome sequence of Polyangium sorediatum DSM14670.</title>
        <authorList>
            <person name="Zhang X."/>
        </authorList>
    </citation>
    <scope>NUCLEOTIDE SEQUENCE [LARGE SCALE GENOMIC DNA]</scope>
    <source>
        <strain evidence="5 6">DSM 14670</strain>
    </source>
</reference>
<dbReference type="PANTHER" id="PTHR39181:SF1">
    <property type="entry name" value="TYROSINE-PROTEIN PHOSPHATASE YWQE"/>
    <property type="match status" value="1"/>
</dbReference>
<proteinExistence type="inferred from homology"/>
<evidence type="ECO:0000256" key="1">
    <source>
        <dbReference type="ARBA" id="ARBA00005750"/>
    </source>
</evidence>
<dbReference type="PANTHER" id="PTHR39181">
    <property type="entry name" value="TYROSINE-PROTEIN PHOSPHATASE YWQE"/>
    <property type="match status" value="1"/>
</dbReference>
<accession>A0ABT6P0Z5</accession>
<keyword evidence="6" id="KW-1185">Reference proteome</keyword>
<dbReference type="InterPro" id="IPR016667">
    <property type="entry name" value="Caps_polysacc_synth_CpsB/CapC"/>
</dbReference>
<sequence length="269" mass="29206">MRSSRPEGDAAMGGAPCSKTARFARRVMTGYIDLHCHWVVGIDDGVKTVADSRALLTGLAGAGFGKVVATPHMRPGMFDNTKGDLARAYEATRQALADAPGLPELALSSEHFFDDVVYERLMRGDALPYPGERAVLVELSPRAFPARLSSRFADLRRKKKLRPVLAHPERYEPVWNDRTVLDPLLDGGVVLLLDVASLVGKYGRAARKCAEALLEEGYYYAACSDAHRPGDVEDVAAGIEHLHRALGAAEARDMLIEGPLSILEGRVDS</sequence>
<comment type="catalytic activity">
    <reaction evidence="4">
        <text>O-phospho-L-tyrosyl-[protein] + H2O = L-tyrosyl-[protein] + phosphate</text>
        <dbReference type="Rhea" id="RHEA:10684"/>
        <dbReference type="Rhea" id="RHEA-COMP:10136"/>
        <dbReference type="Rhea" id="RHEA-COMP:20101"/>
        <dbReference type="ChEBI" id="CHEBI:15377"/>
        <dbReference type="ChEBI" id="CHEBI:43474"/>
        <dbReference type="ChEBI" id="CHEBI:46858"/>
        <dbReference type="ChEBI" id="CHEBI:61978"/>
        <dbReference type="EC" id="3.1.3.48"/>
    </reaction>
</comment>
<protein>
    <recommendedName>
        <fullName evidence="2">protein-tyrosine-phosphatase</fullName>
        <ecNumber evidence="2">3.1.3.48</ecNumber>
    </recommendedName>
</protein>
<keyword evidence="3" id="KW-0378">Hydrolase</keyword>
<dbReference type="Proteomes" id="UP001160301">
    <property type="component" value="Unassembled WGS sequence"/>
</dbReference>
<dbReference type="SUPFAM" id="SSF89550">
    <property type="entry name" value="PHP domain-like"/>
    <property type="match status" value="1"/>
</dbReference>
<evidence type="ECO:0000313" key="5">
    <source>
        <dbReference type="EMBL" id="MDI1434265.1"/>
    </source>
</evidence>
<dbReference type="EC" id="3.1.3.48" evidence="2"/>
<evidence type="ECO:0000256" key="4">
    <source>
        <dbReference type="ARBA" id="ARBA00051722"/>
    </source>
</evidence>
<dbReference type="Pfam" id="PF19567">
    <property type="entry name" value="CpsB_CapC"/>
    <property type="match status" value="1"/>
</dbReference>
<evidence type="ECO:0000256" key="3">
    <source>
        <dbReference type="ARBA" id="ARBA00022801"/>
    </source>
</evidence>
<dbReference type="EMBL" id="JARZHI010000039">
    <property type="protein sequence ID" value="MDI1434265.1"/>
    <property type="molecule type" value="Genomic_DNA"/>
</dbReference>
<comment type="caution">
    <text evidence="5">The sequence shown here is derived from an EMBL/GenBank/DDBJ whole genome shotgun (WGS) entry which is preliminary data.</text>
</comment>
<evidence type="ECO:0000256" key="2">
    <source>
        <dbReference type="ARBA" id="ARBA00013064"/>
    </source>
</evidence>